<dbReference type="CDD" id="cd06614">
    <property type="entry name" value="STKc_PAK"/>
    <property type="match status" value="1"/>
</dbReference>
<dbReference type="GO" id="GO:0046872">
    <property type="term" value="F:metal ion binding"/>
    <property type="evidence" value="ECO:0007669"/>
    <property type="project" value="UniProtKB-KW"/>
</dbReference>
<dbReference type="OMA" id="RLPNKFS"/>
<dbReference type="PANTHER" id="PTHR45832:SF18">
    <property type="entry name" value="SERINE_THREONINE-PROTEIN KINASE DST1"/>
    <property type="match status" value="1"/>
</dbReference>
<dbReference type="Proteomes" id="UP000688137">
    <property type="component" value="Unassembled WGS sequence"/>
</dbReference>
<comment type="caution">
    <text evidence="9">The sequence shown here is derived from an EMBL/GenBank/DDBJ whole genome shotgun (WGS) entry which is preliminary data.</text>
</comment>
<keyword evidence="10" id="KW-1185">Reference proteome</keyword>
<evidence type="ECO:0000313" key="10">
    <source>
        <dbReference type="Proteomes" id="UP000688137"/>
    </source>
</evidence>
<dbReference type="InterPro" id="IPR000719">
    <property type="entry name" value="Prot_kinase_dom"/>
</dbReference>
<evidence type="ECO:0000256" key="7">
    <source>
        <dbReference type="SAM" id="MobiDB-lite"/>
    </source>
</evidence>
<evidence type="ECO:0000256" key="3">
    <source>
        <dbReference type="ARBA" id="ARBA00022723"/>
    </source>
</evidence>
<dbReference type="EMBL" id="CAJJDM010000103">
    <property type="protein sequence ID" value="CAD8096086.1"/>
    <property type="molecule type" value="Genomic_DNA"/>
</dbReference>
<sequence>MGQKSSKEKNQHAPDGQISNFQSHIQITRDPITGKLLGVPKEWAELNGLKLEIDQNKTVETKYLPASVQPSELPEAILDLINEPIMSAPFNLQHKIHIEIDPTAQLGLKGLPPEWIEKLKKADLQKADIEQNPQVMIQIISNYEEGVYRQTKLTLPTNDEFIKQVMDIKFIEQDPSLLYKFTEQLGKGAMCKVYKAIHRNTNEEVAVRVMKIGNDMQRIKVEIALMKMCANQNIVKYYDSYIYQQCLFMVVEYLDGGCLTEIIYQNFKSMKEPEIAYICGEILSGLNYMHKKKKIHRDLKSDNILMNKKGEIKIADFGFATQLTAERQHRKSVVGTPAWMSPELILKQDYDEKVDIWSVGIIAIELAQGEPPYLRVPPLKAMYSITANDPPRLPNKFSKQFQEFIEKVLDKNSKTRLTAEQALELPFFKNRNKDGVLQMIVNKKNIPLNELIKQAPK</sequence>
<dbReference type="GO" id="GO:0004672">
    <property type="term" value="F:protein kinase activity"/>
    <property type="evidence" value="ECO:0007669"/>
    <property type="project" value="InterPro"/>
</dbReference>
<dbReference type="Pfam" id="PF00069">
    <property type="entry name" value="Pkinase"/>
    <property type="match status" value="1"/>
</dbReference>
<dbReference type="PANTHER" id="PTHR45832">
    <property type="entry name" value="SERINE/THREONINE-PROTEIN KINASE SAMKA-RELATED-RELATED"/>
    <property type="match status" value="1"/>
</dbReference>
<feature type="compositionally biased region" description="Basic and acidic residues" evidence="7">
    <location>
        <begin position="1"/>
        <end position="12"/>
    </location>
</feature>
<organism evidence="9 10">
    <name type="scientific">Paramecium primaurelia</name>
    <dbReference type="NCBI Taxonomy" id="5886"/>
    <lineage>
        <taxon>Eukaryota</taxon>
        <taxon>Sar</taxon>
        <taxon>Alveolata</taxon>
        <taxon>Ciliophora</taxon>
        <taxon>Intramacronucleata</taxon>
        <taxon>Oligohymenophorea</taxon>
        <taxon>Peniculida</taxon>
        <taxon>Parameciidae</taxon>
        <taxon>Paramecium</taxon>
    </lineage>
</organism>
<feature type="region of interest" description="Disordered" evidence="7">
    <location>
        <begin position="1"/>
        <end position="24"/>
    </location>
</feature>
<accession>A0A8S1P0F0</accession>
<keyword evidence="3" id="KW-0479">Metal-binding</keyword>
<keyword evidence="5" id="KW-0067">ATP-binding</keyword>
<dbReference type="InterPro" id="IPR051931">
    <property type="entry name" value="PAK3-like"/>
</dbReference>
<evidence type="ECO:0000256" key="6">
    <source>
        <dbReference type="ARBA" id="ARBA00022842"/>
    </source>
</evidence>
<name>A0A8S1P0F0_PARPR</name>
<dbReference type="Pfam" id="PF00786">
    <property type="entry name" value="PBD"/>
    <property type="match status" value="1"/>
</dbReference>
<evidence type="ECO:0000256" key="1">
    <source>
        <dbReference type="ARBA" id="ARBA00001946"/>
    </source>
</evidence>
<evidence type="ECO:0000259" key="8">
    <source>
        <dbReference type="PROSITE" id="PS50011"/>
    </source>
</evidence>
<feature type="domain" description="Protein kinase" evidence="8">
    <location>
        <begin position="179"/>
        <end position="428"/>
    </location>
</feature>
<dbReference type="GO" id="GO:0005524">
    <property type="term" value="F:ATP binding"/>
    <property type="evidence" value="ECO:0007669"/>
    <property type="project" value="UniProtKB-KW"/>
</dbReference>
<keyword evidence="2" id="KW-0808">Transferase</keyword>
<dbReference type="InterPro" id="IPR000095">
    <property type="entry name" value="CRIB_dom"/>
</dbReference>
<evidence type="ECO:0000256" key="2">
    <source>
        <dbReference type="ARBA" id="ARBA00022679"/>
    </source>
</evidence>
<keyword evidence="6" id="KW-0460">Magnesium</keyword>
<comment type="cofactor">
    <cofactor evidence="1">
        <name>Mg(2+)</name>
        <dbReference type="ChEBI" id="CHEBI:18420"/>
    </cofactor>
</comment>
<proteinExistence type="predicted"/>
<dbReference type="FunFam" id="1.10.510.10:FF:000768">
    <property type="entry name" value="Non-specific serine/threonine protein kinase"/>
    <property type="match status" value="1"/>
</dbReference>
<protein>
    <recommendedName>
        <fullName evidence="8">Protein kinase domain-containing protein</fullName>
    </recommendedName>
</protein>
<dbReference type="AlphaFoldDB" id="A0A8S1P0F0"/>
<dbReference type="PROSITE" id="PS50011">
    <property type="entry name" value="PROTEIN_KINASE_DOM"/>
    <property type="match status" value="1"/>
</dbReference>
<evidence type="ECO:0000313" key="9">
    <source>
        <dbReference type="EMBL" id="CAD8096086.1"/>
    </source>
</evidence>
<evidence type="ECO:0000256" key="4">
    <source>
        <dbReference type="ARBA" id="ARBA00022741"/>
    </source>
</evidence>
<evidence type="ECO:0000256" key="5">
    <source>
        <dbReference type="ARBA" id="ARBA00022840"/>
    </source>
</evidence>
<dbReference type="SMART" id="SM00220">
    <property type="entry name" value="S_TKc"/>
    <property type="match status" value="1"/>
</dbReference>
<gene>
    <name evidence="9" type="ORF">PPRIM_AZ9-3.1.T1000086</name>
</gene>
<keyword evidence="4" id="KW-0547">Nucleotide-binding</keyword>
<reference evidence="9" key="1">
    <citation type="submission" date="2021-01" db="EMBL/GenBank/DDBJ databases">
        <authorList>
            <consortium name="Genoscope - CEA"/>
            <person name="William W."/>
        </authorList>
    </citation>
    <scope>NUCLEOTIDE SEQUENCE</scope>
</reference>